<proteinExistence type="predicted"/>
<gene>
    <name evidence="1" type="ORF">FRC98_03665</name>
</gene>
<reference evidence="1 2" key="1">
    <citation type="submission" date="2019-08" db="EMBL/GenBank/DDBJ databases">
        <title>Bradymonadales sp. TMQ4.</title>
        <authorList>
            <person name="Liang Q."/>
        </authorList>
    </citation>
    <scope>NUCLEOTIDE SEQUENCE [LARGE SCALE GENOMIC DNA]</scope>
    <source>
        <strain evidence="1 2">TMQ4</strain>
    </source>
</reference>
<dbReference type="RefSeq" id="WP_146979929.1">
    <property type="nucleotide sequence ID" value="NZ_VOSM01000001.1"/>
</dbReference>
<dbReference type="EMBL" id="VOSM01000001">
    <property type="protein sequence ID" value="TXD39506.1"/>
    <property type="molecule type" value="Genomic_DNA"/>
</dbReference>
<organism evidence="1 2">
    <name type="scientific">Lujinxingia vulgaris</name>
    <dbReference type="NCBI Taxonomy" id="2600176"/>
    <lineage>
        <taxon>Bacteria</taxon>
        <taxon>Deltaproteobacteria</taxon>
        <taxon>Bradymonadales</taxon>
        <taxon>Lujinxingiaceae</taxon>
        <taxon>Lujinxingia</taxon>
    </lineage>
</organism>
<dbReference type="OrthoDB" id="5384155at2"/>
<keyword evidence="2" id="KW-1185">Reference proteome</keyword>
<name>A0A5C6XC70_9DELT</name>
<evidence type="ECO:0000313" key="2">
    <source>
        <dbReference type="Proteomes" id="UP000321412"/>
    </source>
</evidence>
<sequence length="81" mass="9169">MRIRMMADGRVLEGTAKQIAEAMHALAFGQENRTLSEYIDWAVDQARRMNEIDMQVEGDTDDEKAKSLVRAMLEAGLAERL</sequence>
<dbReference type="Proteomes" id="UP000321412">
    <property type="component" value="Unassembled WGS sequence"/>
</dbReference>
<evidence type="ECO:0000313" key="1">
    <source>
        <dbReference type="EMBL" id="TXD39506.1"/>
    </source>
</evidence>
<protein>
    <submittedName>
        <fullName evidence="1">Uncharacterized protein</fullName>
    </submittedName>
</protein>
<comment type="caution">
    <text evidence="1">The sequence shown here is derived from an EMBL/GenBank/DDBJ whole genome shotgun (WGS) entry which is preliminary data.</text>
</comment>
<accession>A0A5C6XC70</accession>
<dbReference type="AlphaFoldDB" id="A0A5C6XC70"/>